<evidence type="ECO:0000256" key="3">
    <source>
        <dbReference type="ARBA" id="ARBA00006047"/>
    </source>
</evidence>
<dbReference type="GO" id="GO:0008184">
    <property type="term" value="F:glycogen phosphorylase activity"/>
    <property type="evidence" value="ECO:0007669"/>
    <property type="project" value="InterPro"/>
</dbReference>
<organism evidence="10 11">
    <name type="scientific">Halanaerobium salsuginis</name>
    <dbReference type="NCBI Taxonomy" id="29563"/>
    <lineage>
        <taxon>Bacteria</taxon>
        <taxon>Bacillati</taxon>
        <taxon>Bacillota</taxon>
        <taxon>Clostridia</taxon>
        <taxon>Halanaerobiales</taxon>
        <taxon>Halanaerobiaceae</taxon>
        <taxon>Halanaerobium</taxon>
    </lineage>
</organism>
<dbReference type="InterPro" id="IPR035090">
    <property type="entry name" value="Pyridoxal_P_attach_site"/>
</dbReference>
<dbReference type="OrthoDB" id="9760804at2"/>
<dbReference type="EMBL" id="FOTI01000007">
    <property type="protein sequence ID" value="SFL30835.1"/>
    <property type="molecule type" value="Genomic_DNA"/>
</dbReference>
<dbReference type="EC" id="2.4.1.1" evidence="4"/>
<evidence type="ECO:0000256" key="4">
    <source>
        <dbReference type="ARBA" id="ARBA00012591"/>
    </source>
</evidence>
<comment type="catalytic activity">
    <reaction evidence="1">
        <text>[(1-&gt;4)-alpha-D-glucosyl](n) + phosphate = [(1-&gt;4)-alpha-D-glucosyl](n-1) + alpha-D-glucose 1-phosphate</text>
        <dbReference type="Rhea" id="RHEA:41732"/>
        <dbReference type="Rhea" id="RHEA-COMP:9584"/>
        <dbReference type="Rhea" id="RHEA-COMP:9586"/>
        <dbReference type="ChEBI" id="CHEBI:15444"/>
        <dbReference type="ChEBI" id="CHEBI:43474"/>
        <dbReference type="ChEBI" id="CHEBI:58601"/>
        <dbReference type="EC" id="2.4.1.1"/>
    </reaction>
</comment>
<accession>A0A1I4GLG3</accession>
<gene>
    <name evidence="10" type="ORF">SAMN02983006_00796</name>
</gene>
<evidence type="ECO:0000256" key="2">
    <source>
        <dbReference type="ARBA" id="ARBA00001933"/>
    </source>
</evidence>
<dbReference type="PROSITE" id="PS00102">
    <property type="entry name" value="PHOSPHORYLASE"/>
    <property type="match status" value="1"/>
</dbReference>
<dbReference type="PANTHER" id="PTHR42655:SF1">
    <property type="entry name" value="GLYCOGEN PHOSPHORYLASE"/>
    <property type="match status" value="1"/>
</dbReference>
<sequence>MNNQKPHTAYFCMEYGLNEKLRIYAGGLGILAGDILKAAKEYSYPVTGIGLLWRRGYSKQVINTEGRPESQHPVNEDIYQHAVDTGETIKVIIQNQEVKLKIWKVDKFANATLYLLDANLAENGELKTITDGLYDGFNEKRIAQEIVLGIGGVKAIRKLGLKIDIYHFNEGHAALAGTELIKEKMTAGSNFETAWEKVKENIVFTTHTPVKEGNESHSLDSLEKMSAFNGLSREQMEAIGDSPFSMTVAGLRLARISNGVAKLHGQTAREMWSSVKGKSPIISITNGVHRGTWVDERIKSNQNDKSAIYAAHQEMKKELVNYIAEKNGAQLNPEKLIIGFARRATAYKRPNLIFQKSDIIDSYLASGEIQLVFSGKAHPTDDNGKNIVADLVAKAKQFPNSVVFLADYNMEIARYMTRGVDIWLNNPRKPLEASGTSGMKAAMNGGLNLSILDGWWVEGCEHGINGWQFGDGYVGEGQDESDLYALYRVLFNEVVPTFYGNQDRWQDMMLESIKTTAERFSAHRMLSRYYDEMYNKS</sequence>
<evidence type="ECO:0000313" key="10">
    <source>
        <dbReference type="EMBL" id="SFL30835.1"/>
    </source>
</evidence>
<evidence type="ECO:0000256" key="6">
    <source>
        <dbReference type="ARBA" id="ARBA00022679"/>
    </source>
</evidence>
<dbReference type="SUPFAM" id="SSF53756">
    <property type="entry name" value="UDP-Glycosyltransferase/glycogen phosphorylase"/>
    <property type="match status" value="1"/>
</dbReference>
<dbReference type="Pfam" id="PF00343">
    <property type="entry name" value="Phosphorylase"/>
    <property type="match status" value="1"/>
</dbReference>
<keyword evidence="5" id="KW-0328">Glycosyltransferase</keyword>
<dbReference type="GO" id="GO:0005975">
    <property type="term" value="P:carbohydrate metabolic process"/>
    <property type="evidence" value="ECO:0007669"/>
    <property type="project" value="InterPro"/>
</dbReference>
<evidence type="ECO:0000313" key="11">
    <source>
        <dbReference type="Proteomes" id="UP000199006"/>
    </source>
</evidence>
<dbReference type="Proteomes" id="UP000199006">
    <property type="component" value="Unassembled WGS sequence"/>
</dbReference>
<evidence type="ECO:0000256" key="1">
    <source>
        <dbReference type="ARBA" id="ARBA00001275"/>
    </source>
</evidence>
<dbReference type="GO" id="GO:0030170">
    <property type="term" value="F:pyridoxal phosphate binding"/>
    <property type="evidence" value="ECO:0007669"/>
    <property type="project" value="InterPro"/>
</dbReference>
<keyword evidence="11" id="KW-1185">Reference proteome</keyword>
<dbReference type="NCBIfam" id="TIGR02094">
    <property type="entry name" value="more_P_ylases"/>
    <property type="match status" value="1"/>
</dbReference>
<keyword evidence="7" id="KW-0663">Pyridoxal phosphate</keyword>
<comment type="cofactor">
    <cofactor evidence="2">
        <name>pyridoxal 5'-phosphate</name>
        <dbReference type="ChEBI" id="CHEBI:597326"/>
    </cofactor>
</comment>
<evidence type="ECO:0000256" key="8">
    <source>
        <dbReference type="ARBA" id="ARBA00023277"/>
    </source>
</evidence>
<dbReference type="AlphaFoldDB" id="A0A1I4GLG3"/>
<proteinExistence type="inferred from homology"/>
<keyword evidence="8" id="KW-0119">Carbohydrate metabolism</keyword>
<keyword evidence="6" id="KW-0808">Transferase</keyword>
<dbReference type="InterPro" id="IPR011834">
    <property type="entry name" value="Agluc_phsphrylas"/>
</dbReference>
<dbReference type="PANTHER" id="PTHR42655">
    <property type="entry name" value="GLYCOGEN PHOSPHORYLASE"/>
    <property type="match status" value="1"/>
</dbReference>
<comment type="function">
    <text evidence="9">Phosphorylase is an important allosteric enzyme in carbohydrate metabolism. Enzymes from different sources differ in their regulatory mechanisms and in their natural substrates. However, all known phosphorylases share catalytic and structural properties.</text>
</comment>
<dbReference type="Gene3D" id="3.40.50.2000">
    <property type="entry name" value="Glycogen Phosphorylase B"/>
    <property type="match status" value="3"/>
</dbReference>
<evidence type="ECO:0000256" key="5">
    <source>
        <dbReference type="ARBA" id="ARBA00022676"/>
    </source>
</evidence>
<dbReference type="STRING" id="29563.SAMN02983006_00796"/>
<comment type="similarity">
    <text evidence="3">Belongs to the glycogen phosphorylase family.</text>
</comment>
<evidence type="ECO:0000256" key="9">
    <source>
        <dbReference type="ARBA" id="ARBA00025174"/>
    </source>
</evidence>
<dbReference type="RefSeq" id="WP_089860011.1">
    <property type="nucleotide sequence ID" value="NZ_FOTI01000007.1"/>
</dbReference>
<evidence type="ECO:0000256" key="7">
    <source>
        <dbReference type="ARBA" id="ARBA00022898"/>
    </source>
</evidence>
<dbReference type="InterPro" id="IPR052182">
    <property type="entry name" value="Glycogen/Maltodextrin_Phosph"/>
</dbReference>
<reference evidence="10 11" key="1">
    <citation type="submission" date="2016-10" db="EMBL/GenBank/DDBJ databases">
        <authorList>
            <person name="de Groot N.N."/>
        </authorList>
    </citation>
    <scope>NUCLEOTIDE SEQUENCE [LARGE SCALE GENOMIC DNA]</scope>
    <source>
        <strain evidence="10 11">ATCC 51327</strain>
    </source>
</reference>
<name>A0A1I4GLG3_9FIRM</name>
<protein>
    <recommendedName>
        <fullName evidence="4">glycogen phosphorylase</fullName>
        <ecNumber evidence="4">2.4.1.1</ecNumber>
    </recommendedName>
</protein>
<dbReference type="InterPro" id="IPR000811">
    <property type="entry name" value="Glyco_trans_35"/>
</dbReference>